<evidence type="ECO:0000313" key="2">
    <source>
        <dbReference type="EMBL" id="KOS46992.1"/>
    </source>
</evidence>
<evidence type="ECO:0000256" key="1">
    <source>
        <dbReference type="SAM" id="Phobius"/>
    </source>
</evidence>
<dbReference type="EMBL" id="LHQQ01000021">
    <property type="protein sequence ID" value="KOS46992.1"/>
    <property type="molecule type" value="Genomic_DNA"/>
</dbReference>
<sequence length="129" mass="14734">MSVSQSTTSELPYYCKVDSITDTTITYRMLFFKPNVKQESKKYQSRIHECCMAVWMLTLIVFVQTYCLARYFLASMREGWELKGRGYDLAVGPAHTYTFDSPLAYSGLNVPLPSKDSNDVHVSGHIEKV</sequence>
<dbReference type="Proteomes" id="UP000037696">
    <property type="component" value="Unassembled WGS sequence"/>
</dbReference>
<feature type="transmembrane region" description="Helical" evidence="1">
    <location>
        <begin position="52"/>
        <end position="73"/>
    </location>
</feature>
<keyword evidence="1" id="KW-0812">Transmembrane</keyword>
<evidence type="ECO:0000313" key="3">
    <source>
        <dbReference type="Proteomes" id="UP000037696"/>
    </source>
</evidence>
<proteinExistence type="predicted"/>
<keyword evidence="3" id="KW-1185">Reference proteome</keyword>
<accession>A0A0M9WJ89</accession>
<dbReference type="OrthoDB" id="4339408at2759"/>
<keyword evidence="1" id="KW-1133">Transmembrane helix</keyword>
<name>A0A0M9WJ89_9EURO</name>
<dbReference type="AlphaFoldDB" id="A0A0M9WJ89"/>
<keyword evidence="1" id="KW-0472">Membrane</keyword>
<comment type="caution">
    <text evidence="2">The sequence shown here is derived from an EMBL/GenBank/DDBJ whole genome shotgun (WGS) entry which is preliminary data.</text>
</comment>
<reference evidence="2 3" key="1">
    <citation type="submission" date="2015-08" db="EMBL/GenBank/DDBJ databases">
        <title>Genome sequencing of Penicillium nordicum.</title>
        <authorList>
            <person name="Nguyen H.D."/>
            <person name="Seifert K.A."/>
        </authorList>
    </citation>
    <scope>NUCLEOTIDE SEQUENCE [LARGE SCALE GENOMIC DNA]</scope>
    <source>
        <strain evidence="2 3">DAOMC 185683</strain>
    </source>
</reference>
<protein>
    <submittedName>
        <fullName evidence="2">Uncharacterized protein</fullName>
    </submittedName>
</protein>
<organism evidence="2 3">
    <name type="scientific">Penicillium nordicum</name>
    <dbReference type="NCBI Taxonomy" id="229535"/>
    <lineage>
        <taxon>Eukaryota</taxon>
        <taxon>Fungi</taxon>
        <taxon>Dikarya</taxon>
        <taxon>Ascomycota</taxon>
        <taxon>Pezizomycotina</taxon>
        <taxon>Eurotiomycetes</taxon>
        <taxon>Eurotiomycetidae</taxon>
        <taxon>Eurotiales</taxon>
        <taxon>Aspergillaceae</taxon>
        <taxon>Penicillium</taxon>
    </lineage>
</organism>
<gene>
    <name evidence="2" type="ORF">ACN38_g2062</name>
</gene>